<comment type="similarity">
    <text evidence="10">Belongs to the peroxiredoxin family. BCP/PrxQ subfamily.</text>
</comment>
<protein>
    <recommendedName>
        <fullName evidence="3">thioredoxin-dependent peroxiredoxin</fullName>
        <ecNumber evidence="3">1.11.1.24</ecNumber>
    </recommendedName>
    <alternativeName>
        <fullName evidence="9">Thioredoxin peroxidase</fullName>
    </alternativeName>
    <alternativeName>
        <fullName evidence="11">Thioredoxin-dependent peroxiredoxin Bcp</fullName>
    </alternativeName>
</protein>
<evidence type="ECO:0000256" key="6">
    <source>
        <dbReference type="ARBA" id="ARBA00023002"/>
    </source>
</evidence>
<evidence type="ECO:0000256" key="4">
    <source>
        <dbReference type="ARBA" id="ARBA00022559"/>
    </source>
</evidence>
<keyword evidence="16" id="KW-1185">Reference proteome</keyword>
<keyword evidence="5" id="KW-0049">Antioxidant</keyword>
<dbReference type="InterPro" id="IPR050924">
    <property type="entry name" value="Peroxiredoxin_BCP/PrxQ"/>
</dbReference>
<dbReference type="STRING" id="1121955.SAMN02745146_2770"/>
<dbReference type="Pfam" id="PF00578">
    <property type="entry name" value="AhpC-TSA"/>
    <property type="match status" value="1"/>
</dbReference>
<evidence type="ECO:0000256" key="11">
    <source>
        <dbReference type="ARBA" id="ARBA00042639"/>
    </source>
</evidence>
<comment type="subunit">
    <text evidence="2">Monomer.</text>
</comment>
<accession>A0A1M6I361</accession>
<proteinExistence type="inferred from homology"/>
<dbReference type="FunFam" id="3.40.30.10:FF:000007">
    <property type="entry name" value="Thioredoxin-dependent thiol peroxidase"/>
    <property type="match status" value="1"/>
</dbReference>
<comment type="catalytic activity">
    <reaction evidence="12">
        <text>a hydroperoxide + [thioredoxin]-dithiol = an alcohol + [thioredoxin]-disulfide + H2O</text>
        <dbReference type="Rhea" id="RHEA:62620"/>
        <dbReference type="Rhea" id="RHEA-COMP:10698"/>
        <dbReference type="Rhea" id="RHEA-COMP:10700"/>
        <dbReference type="ChEBI" id="CHEBI:15377"/>
        <dbReference type="ChEBI" id="CHEBI:29950"/>
        <dbReference type="ChEBI" id="CHEBI:30879"/>
        <dbReference type="ChEBI" id="CHEBI:35924"/>
        <dbReference type="ChEBI" id="CHEBI:50058"/>
        <dbReference type="EC" id="1.11.1.24"/>
    </reaction>
</comment>
<feature type="active site" description="Cysteine sulfenic acid (-SOH) intermediate; for peroxidase activity" evidence="13">
    <location>
        <position position="45"/>
    </location>
</feature>
<evidence type="ECO:0000256" key="7">
    <source>
        <dbReference type="ARBA" id="ARBA00023157"/>
    </source>
</evidence>
<dbReference type="RefSeq" id="WP_073110343.1">
    <property type="nucleotide sequence ID" value="NZ_FQYN01000005.1"/>
</dbReference>
<gene>
    <name evidence="15" type="ORF">SAMN02745146_2770</name>
</gene>
<dbReference type="Proteomes" id="UP000184418">
    <property type="component" value="Unassembled WGS sequence"/>
</dbReference>
<evidence type="ECO:0000256" key="8">
    <source>
        <dbReference type="ARBA" id="ARBA00023284"/>
    </source>
</evidence>
<dbReference type="GO" id="GO:0034599">
    <property type="term" value="P:cellular response to oxidative stress"/>
    <property type="evidence" value="ECO:0007669"/>
    <property type="project" value="TreeGrafter"/>
</dbReference>
<name>A0A1M6I361_9BACT</name>
<keyword evidence="4" id="KW-0575">Peroxidase</keyword>
<reference evidence="15 16" key="1">
    <citation type="submission" date="2016-11" db="EMBL/GenBank/DDBJ databases">
        <authorList>
            <person name="Jaros S."/>
            <person name="Januszkiewicz K."/>
            <person name="Wedrychowicz H."/>
        </authorList>
    </citation>
    <scope>NUCLEOTIDE SEQUENCE [LARGE SCALE GENOMIC DNA]</scope>
    <source>
        <strain evidence="15 16">DSM 21074</strain>
    </source>
</reference>
<dbReference type="OrthoDB" id="9812811at2"/>
<comment type="function">
    <text evidence="1">Thiol-specific peroxidase that catalyzes the reduction of hydrogen peroxide and organic hydroperoxides to water and alcohols, respectively. Plays a role in cell protection against oxidative stress by detoxifying peroxides and as sensor of hydrogen peroxide-mediated signaling events.</text>
</comment>
<dbReference type="EC" id="1.11.1.24" evidence="3"/>
<dbReference type="CDD" id="cd03017">
    <property type="entry name" value="PRX_BCP"/>
    <property type="match status" value="1"/>
</dbReference>
<evidence type="ECO:0000256" key="9">
    <source>
        <dbReference type="ARBA" id="ARBA00032824"/>
    </source>
</evidence>
<dbReference type="InterPro" id="IPR000866">
    <property type="entry name" value="AhpC/TSA"/>
</dbReference>
<dbReference type="GO" id="GO:0045454">
    <property type="term" value="P:cell redox homeostasis"/>
    <property type="evidence" value="ECO:0007669"/>
    <property type="project" value="TreeGrafter"/>
</dbReference>
<dbReference type="PANTHER" id="PTHR42801:SF4">
    <property type="entry name" value="AHPC_TSA FAMILY PROTEIN"/>
    <property type="match status" value="1"/>
</dbReference>
<dbReference type="EMBL" id="FQYN01000005">
    <property type="protein sequence ID" value="SHJ28838.1"/>
    <property type="molecule type" value="Genomic_DNA"/>
</dbReference>
<dbReference type="GO" id="GO:0005737">
    <property type="term" value="C:cytoplasm"/>
    <property type="evidence" value="ECO:0007669"/>
    <property type="project" value="TreeGrafter"/>
</dbReference>
<evidence type="ECO:0000256" key="3">
    <source>
        <dbReference type="ARBA" id="ARBA00013017"/>
    </source>
</evidence>
<evidence type="ECO:0000256" key="2">
    <source>
        <dbReference type="ARBA" id="ARBA00011245"/>
    </source>
</evidence>
<evidence type="ECO:0000256" key="1">
    <source>
        <dbReference type="ARBA" id="ARBA00003330"/>
    </source>
</evidence>
<dbReference type="PROSITE" id="PS51352">
    <property type="entry name" value="THIOREDOXIN_2"/>
    <property type="match status" value="1"/>
</dbReference>
<organism evidence="15 16">
    <name type="scientific">Hymenobacter daecheongensis DSM 21074</name>
    <dbReference type="NCBI Taxonomy" id="1121955"/>
    <lineage>
        <taxon>Bacteria</taxon>
        <taxon>Pseudomonadati</taxon>
        <taxon>Bacteroidota</taxon>
        <taxon>Cytophagia</taxon>
        <taxon>Cytophagales</taxon>
        <taxon>Hymenobacteraceae</taxon>
        <taxon>Hymenobacter</taxon>
    </lineage>
</organism>
<evidence type="ECO:0000256" key="10">
    <source>
        <dbReference type="ARBA" id="ARBA00038489"/>
    </source>
</evidence>
<dbReference type="SUPFAM" id="SSF52833">
    <property type="entry name" value="Thioredoxin-like"/>
    <property type="match status" value="1"/>
</dbReference>
<keyword evidence="6" id="KW-0560">Oxidoreductase</keyword>
<keyword evidence="8" id="KW-0676">Redox-active center</keyword>
<evidence type="ECO:0000313" key="15">
    <source>
        <dbReference type="EMBL" id="SHJ28838.1"/>
    </source>
</evidence>
<dbReference type="InterPro" id="IPR013766">
    <property type="entry name" value="Thioredoxin_domain"/>
</dbReference>
<dbReference type="NCBIfam" id="NF006960">
    <property type="entry name" value="PRK09437.1"/>
    <property type="match status" value="1"/>
</dbReference>
<feature type="domain" description="Thioredoxin" evidence="14">
    <location>
        <begin position="3"/>
        <end position="148"/>
    </location>
</feature>
<dbReference type="Gene3D" id="3.40.30.10">
    <property type="entry name" value="Glutaredoxin"/>
    <property type="match status" value="1"/>
</dbReference>
<dbReference type="InterPro" id="IPR036249">
    <property type="entry name" value="Thioredoxin-like_sf"/>
</dbReference>
<evidence type="ECO:0000256" key="12">
    <source>
        <dbReference type="ARBA" id="ARBA00049091"/>
    </source>
</evidence>
<evidence type="ECO:0000313" key="16">
    <source>
        <dbReference type="Proteomes" id="UP000184418"/>
    </source>
</evidence>
<evidence type="ECO:0000256" key="5">
    <source>
        <dbReference type="ARBA" id="ARBA00022862"/>
    </source>
</evidence>
<dbReference type="AlphaFoldDB" id="A0A1M6I361"/>
<dbReference type="PANTHER" id="PTHR42801">
    <property type="entry name" value="THIOREDOXIN-DEPENDENT PEROXIDE REDUCTASE"/>
    <property type="match status" value="1"/>
</dbReference>
<sequence>MTLTPGSYAPDFEAPDQDGNLIRLRDLRGKKVALYFYPKDDTPGCTAQACNLRDHQEELTAANVQVIGVSTDDAKSHKKFTMKYELPFPLLVDTEKKIVEAYGVWQEKSMYGRQYMGTMRTTFLIDENGVIEKIIEKVDTKNHAAQLV</sequence>
<evidence type="ECO:0000256" key="13">
    <source>
        <dbReference type="PIRSR" id="PIRSR000239-1"/>
    </source>
</evidence>
<dbReference type="InterPro" id="IPR024706">
    <property type="entry name" value="Peroxiredoxin_AhpC-typ"/>
</dbReference>
<keyword evidence="7" id="KW-1015">Disulfide bond</keyword>
<dbReference type="PIRSF" id="PIRSF000239">
    <property type="entry name" value="AHPC"/>
    <property type="match status" value="1"/>
</dbReference>
<dbReference type="GO" id="GO:0008379">
    <property type="term" value="F:thioredoxin peroxidase activity"/>
    <property type="evidence" value="ECO:0007669"/>
    <property type="project" value="TreeGrafter"/>
</dbReference>
<evidence type="ECO:0000259" key="14">
    <source>
        <dbReference type="PROSITE" id="PS51352"/>
    </source>
</evidence>